<reference evidence="1" key="2">
    <citation type="submission" date="2006-01" db="EMBL/GenBank/DDBJ databases">
        <authorList>
            <person name="Genoscope"/>
        </authorList>
    </citation>
    <scope>NUCLEOTIDE SEQUENCE</scope>
</reference>
<name>Q1Q2R4_KUEST</name>
<sequence length="48" mass="5649">MWTSYQPLELTPLAANLWLVQSFKLIQCNYFSKHNSGKIIFNSMSIRQ</sequence>
<evidence type="ECO:0000313" key="1">
    <source>
        <dbReference type="EMBL" id="CAJ74296.1"/>
    </source>
</evidence>
<evidence type="ECO:0000313" key="3">
    <source>
        <dbReference type="Proteomes" id="UP000501926"/>
    </source>
</evidence>
<reference evidence="2 3" key="3">
    <citation type="submission" date="2020-02" db="EMBL/GenBank/DDBJ databases">
        <title>Newly sequenced genome of strain CSTR1 showed variability in Candidatus Kuenenia stuttgartiensis genomes.</title>
        <authorList>
            <person name="Ding C."/>
            <person name="Adrian L."/>
        </authorList>
    </citation>
    <scope>NUCLEOTIDE SEQUENCE [LARGE SCALE GENOMIC DNA]</scope>
    <source>
        <strain evidence="2 3">CSTR1</strain>
    </source>
</reference>
<dbReference type="EMBL" id="CT573071">
    <property type="protein sequence ID" value="CAJ74296.1"/>
    <property type="molecule type" value="Genomic_DNA"/>
</dbReference>
<protein>
    <submittedName>
        <fullName evidence="1">Uncharacterized protein</fullName>
    </submittedName>
</protein>
<dbReference type="Proteomes" id="UP000501926">
    <property type="component" value="Chromosome"/>
</dbReference>
<reference evidence="1" key="1">
    <citation type="journal article" date="2006" name="Nature">
        <title>Deciphering the evolution and metabolism of an anammox bacterium from a community genome.</title>
        <authorList>
            <person name="Strous M."/>
            <person name="Pelletier E."/>
            <person name="Mangenot S."/>
            <person name="Rattei T."/>
            <person name="Lehner A."/>
            <person name="Taylor M.W."/>
            <person name="Horn M."/>
            <person name="Daims H."/>
            <person name="Bartol-Mavel D."/>
            <person name="Wincker P."/>
            <person name="Barbe V."/>
            <person name="Fonknechten N."/>
            <person name="Vallenet D."/>
            <person name="Segurens B."/>
            <person name="Schenowitz-Truong C."/>
            <person name="Medigue C."/>
            <person name="Collingro A."/>
            <person name="Snel B."/>
            <person name="Dutilh B.E."/>
            <person name="OpDenCamp H.J.M."/>
            <person name="vanDerDrift C."/>
            <person name="Cirpus I."/>
            <person name="vanDePas-Schoonen K.T."/>
            <person name="Harhangi H.R."/>
            <person name="vanNiftrik L."/>
            <person name="Schmid M."/>
            <person name="Keltjens J."/>
            <person name="vanDeVossenberg J."/>
            <person name="Kartal B."/>
            <person name="Meier H."/>
            <person name="Frishman D."/>
            <person name="Huynen M.A."/>
            <person name="Mewes H."/>
            <person name="Weissenbach J."/>
            <person name="Jetten M.S.M."/>
            <person name="Wagner M."/>
            <person name="LePaslier D."/>
        </authorList>
    </citation>
    <scope>NUCLEOTIDE SEQUENCE</scope>
</reference>
<dbReference type="EMBL" id="CP049055">
    <property type="protein sequence ID" value="QII11397.1"/>
    <property type="molecule type" value="Genomic_DNA"/>
</dbReference>
<gene>
    <name evidence="2" type="ORF">KsCSTR_20180</name>
    <name evidence="1" type="ORF">kuste3533</name>
</gene>
<dbReference type="AlphaFoldDB" id="Q1Q2R4"/>
<accession>Q1Q2R4</accession>
<organism evidence="1">
    <name type="scientific">Kuenenia stuttgartiensis</name>
    <dbReference type="NCBI Taxonomy" id="174633"/>
    <lineage>
        <taxon>Bacteria</taxon>
        <taxon>Pseudomonadati</taxon>
        <taxon>Planctomycetota</taxon>
        <taxon>Candidatus Brocadiia</taxon>
        <taxon>Candidatus Brocadiales</taxon>
        <taxon>Candidatus Brocadiaceae</taxon>
        <taxon>Candidatus Kuenenia</taxon>
    </lineage>
</organism>
<evidence type="ECO:0000313" key="2">
    <source>
        <dbReference type="EMBL" id="QII11397.1"/>
    </source>
</evidence>
<proteinExistence type="predicted"/>